<name>A0A5J4V6L8_9EUKA</name>
<accession>A0A5J4V6L8</accession>
<sequence length="294" mass="33612">MNYPRSPGRATDQQYTKLRSRQPTNRRQRIASLTQSNPQSWKISYSNQNQSSILNVDLMAIFTNPFSVPKGIQHQQNAGEAAQVNHAPRETFLTNGNVAKVASSTDGVVSGQGHPICKPEVEKKRRKDTCQKVKTSSADSQARAPGRFQLMGIQDRTKEEIHTLEIFPWTLMEETLHPLSNTGMREKIICYLEMWKLRGQRKEIVREAENLSVLGLKRRGNSIHREIGGRTMRKLKRRDISRTGQMVTDLKGKVDWSTSLDLNSAFHHLIVYPPHRSYLVFEAMGKVYQYRALP</sequence>
<feature type="non-terminal residue" evidence="2">
    <location>
        <position position="294"/>
    </location>
</feature>
<proteinExistence type="predicted"/>
<dbReference type="AlphaFoldDB" id="A0A5J4V6L8"/>
<dbReference type="Proteomes" id="UP000324800">
    <property type="component" value="Unassembled WGS sequence"/>
</dbReference>
<comment type="caution">
    <text evidence="2">The sequence shown here is derived from an EMBL/GenBank/DDBJ whole genome shotgun (WGS) entry which is preliminary data.</text>
</comment>
<feature type="compositionally biased region" description="Basic residues" evidence="1">
    <location>
        <begin position="18"/>
        <end position="29"/>
    </location>
</feature>
<dbReference type="InterPro" id="IPR043502">
    <property type="entry name" value="DNA/RNA_pol_sf"/>
</dbReference>
<reference evidence="2 3" key="1">
    <citation type="submission" date="2019-03" db="EMBL/GenBank/DDBJ databases">
        <title>Single cell metagenomics reveals metabolic interactions within the superorganism composed of flagellate Streblomastix strix and complex community of Bacteroidetes bacteria on its surface.</title>
        <authorList>
            <person name="Treitli S.C."/>
            <person name="Kolisko M."/>
            <person name="Husnik F."/>
            <person name="Keeling P."/>
            <person name="Hampl V."/>
        </authorList>
    </citation>
    <scope>NUCLEOTIDE SEQUENCE [LARGE SCALE GENOMIC DNA]</scope>
    <source>
        <strain evidence="2">ST1C</strain>
    </source>
</reference>
<feature type="region of interest" description="Disordered" evidence="1">
    <location>
        <begin position="1"/>
        <end position="37"/>
    </location>
</feature>
<evidence type="ECO:0000313" key="3">
    <source>
        <dbReference type="Proteomes" id="UP000324800"/>
    </source>
</evidence>
<gene>
    <name evidence="2" type="ORF">EZS28_026397</name>
</gene>
<evidence type="ECO:0000313" key="2">
    <source>
        <dbReference type="EMBL" id="KAA6378074.1"/>
    </source>
</evidence>
<organism evidence="2 3">
    <name type="scientific">Streblomastix strix</name>
    <dbReference type="NCBI Taxonomy" id="222440"/>
    <lineage>
        <taxon>Eukaryota</taxon>
        <taxon>Metamonada</taxon>
        <taxon>Preaxostyla</taxon>
        <taxon>Oxymonadida</taxon>
        <taxon>Streblomastigidae</taxon>
        <taxon>Streblomastix</taxon>
    </lineage>
</organism>
<evidence type="ECO:0008006" key="4">
    <source>
        <dbReference type="Google" id="ProtNLM"/>
    </source>
</evidence>
<protein>
    <recommendedName>
        <fullName evidence="4">Reverse transcriptase domain-containing protein</fullName>
    </recommendedName>
</protein>
<dbReference type="EMBL" id="SNRW01009397">
    <property type="protein sequence ID" value="KAA6378074.1"/>
    <property type="molecule type" value="Genomic_DNA"/>
</dbReference>
<dbReference type="SUPFAM" id="SSF56672">
    <property type="entry name" value="DNA/RNA polymerases"/>
    <property type="match status" value="1"/>
</dbReference>
<evidence type="ECO:0000256" key="1">
    <source>
        <dbReference type="SAM" id="MobiDB-lite"/>
    </source>
</evidence>